<dbReference type="AlphaFoldDB" id="A0A1G9B9B9"/>
<gene>
    <name evidence="1" type="ORF">SAMN05421823_102556</name>
</gene>
<protein>
    <submittedName>
        <fullName evidence="1">Uncharacterized protein</fullName>
    </submittedName>
</protein>
<dbReference type="STRING" id="1075417.SAMN05421823_102556"/>
<organism evidence="1 2">
    <name type="scientific">Catalinimonas alkaloidigena</name>
    <dbReference type="NCBI Taxonomy" id="1075417"/>
    <lineage>
        <taxon>Bacteria</taxon>
        <taxon>Pseudomonadati</taxon>
        <taxon>Bacteroidota</taxon>
        <taxon>Cytophagia</taxon>
        <taxon>Cytophagales</taxon>
        <taxon>Catalimonadaceae</taxon>
        <taxon>Catalinimonas</taxon>
    </lineage>
</organism>
<evidence type="ECO:0000313" key="1">
    <source>
        <dbReference type="EMBL" id="SDK36162.1"/>
    </source>
</evidence>
<sequence length="135" mass="15724">MSDRDQAKAEIEMNRSIIFNTQQGYYTVGPFQVSPENRKAVWGDASAEDFEIRLYPHLIRWFTLENRQFATSQPARLVRYCNSLSTLLLHNGQNDALTDEQLKELYQVHAKLLEAKIWAGKLYLEAWEEIEKDSA</sequence>
<accession>A0A1G9B9B9</accession>
<dbReference type="EMBL" id="FNFO01000002">
    <property type="protein sequence ID" value="SDK36162.1"/>
    <property type="molecule type" value="Genomic_DNA"/>
</dbReference>
<name>A0A1G9B9B9_9BACT</name>
<dbReference type="RefSeq" id="WP_089680307.1">
    <property type="nucleotide sequence ID" value="NZ_FNFO01000002.1"/>
</dbReference>
<dbReference type="OrthoDB" id="9814441at2"/>
<keyword evidence="2" id="KW-1185">Reference proteome</keyword>
<reference evidence="1 2" key="1">
    <citation type="submission" date="2016-10" db="EMBL/GenBank/DDBJ databases">
        <authorList>
            <person name="de Groot N.N."/>
        </authorList>
    </citation>
    <scope>NUCLEOTIDE SEQUENCE [LARGE SCALE GENOMIC DNA]</scope>
    <source>
        <strain evidence="1 2">DSM 25186</strain>
    </source>
</reference>
<proteinExistence type="predicted"/>
<dbReference type="Proteomes" id="UP000198510">
    <property type="component" value="Unassembled WGS sequence"/>
</dbReference>
<evidence type="ECO:0000313" key="2">
    <source>
        <dbReference type="Proteomes" id="UP000198510"/>
    </source>
</evidence>